<protein>
    <submittedName>
        <fullName evidence="2">DUF5339 domain-containing protein</fullName>
    </submittedName>
</protein>
<dbReference type="InterPro" id="IPR020493">
    <property type="entry name" value="Uncharacterised_HI0310"/>
</dbReference>
<dbReference type="Pfam" id="PF17274">
    <property type="entry name" value="DUF5339"/>
    <property type="match status" value="1"/>
</dbReference>
<comment type="caution">
    <text evidence="2">The sequence shown here is derived from an EMBL/GenBank/DDBJ whole genome shotgun (WGS) entry which is preliminary data.</text>
</comment>
<evidence type="ECO:0000313" key="2">
    <source>
        <dbReference type="EMBL" id="MEN0579125.1"/>
    </source>
</evidence>
<reference evidence="2 3" key="1">
    <citation type="submission" date="2024-02" db="EMBL/GenBank/DDBJ databases">
        <title>Whole genome of MDR Enterobacteriaceae from southern Thailand.</title>
        <authorList>
            <person name="Surachat K."/>
        </authorList>
    </citation>
    <scope>NUCLEOTIDE SEQUENCE [LARGE SCALE GENOMIC DNA]</scope>
    <source>
        <strain evidence="2 3">PSU_29</strain>
    </source>
</reference>
<accession>A0ABU9V3C4</accession>
<feature type="compositionally biased region" description="Basic and acidic residues" evidence="1">
    <location>
        <begin position="54"/>
        <end position="67"/>
    </location>
</feature>
<dbReference type="Proteomes" id="UP001411173">
    <property type="component" value="Unassembled WGS sequence"/>
</dbReference>
<evidence type="ECO:0000313" key="3">
    <source>
        <dbReference type="Proteomes" id="UP001411173"/>
    </source>
</evidence>
<name>A0ABU9V3C4_9ENTR</name>
<sequence length="73" mass="8242">MALAALSMGICSASYAETEICKQYFTEMDSFIKEASKHEETKAQVEMLKTQLTEGRKQLESYPKEQQDAGCKQ</sequence>
<dbReference type="EMBL" id="JBCIVJ010000005">
    <property type="protein sequence ID" value="MEN0579125.1"/>
    <property type="molecule type" value="Genomic_DNA"/>
</dbReference>
<gene>
    <name evidence="2" type="ORF">AAIG39_08915</name>
</gene>
<feature type="region of interest" description="Disordered" evidence="1">
    <location>
        <begin position="54"/>
        <end position="73"/>
    </location>
</feature>
<organism evidence="2 3">
    <name type="scientific">Phytobacter palmae</name>
    <dbReference type="NCBI Taxonomy" id="1855371"/>
    <lineage>
        <taxon>Bacteria</taxon>
        <taxon>Pseudomonadati</taxon>
        <taxon>Pseudomonadota</taxon>
        <taxon>Gammaproteobacteria</taxon>
        <taxon>Enterobacterales</taxon>
        <taxon>Enterobacteriaceae</taxon>
        <taxon>Phytobacter</taxon>
    </lineage>
</organism>
<dbReference type="RefSeq" id="WP_343193655.1">
    <property type="nucleotide sequence ID" value="NZ_JBCIVJ010000005.1"/>
</dbReference>
<evidence type="ECO:0000256" key="1">
    <source>
        <dbReference type="SAM" id="MobiDB-lite"/>
    </source>
</evidence>
<proteinExistence type="predicted"/>
<keyword evidence="3" id="KW-1185">Reference proteome</keyword>